<evidence type="ECO:0000256" key="7">
    <source>
        <dbReference type="SAM" id="Phobius"/>
    </source>
</evidence>
<feature type="transmembrane region" description="Helical" evidence="7">
    <location>
        <begin position="204"/>
        <end position="225"/>
    </location>
</feature>
<dbReference type="Pfam" id="PF00230">
    <property type="entry name" value="MIP"/>
    <property type="match status" value="1"/>
</dbReference>
<comment type="similarity">
    <text evidence="6">Belongs to the MIP/aquaporin (TC 1.A.8) family.</text>
</comment>
<dbReference type="CDD" id="cd00333">
    <property type="entry name" value="MIP"/>
    <property type="match status" value="1"/>
</dbReference>
<dbReference type="RefSeq" id="WP_265987041.1">
    <property type="nucleotide sequence ID" value="NZ_JAPHAV010000026.1"/>
</dbReference>
<evidence type="ECO:0000256" key="5">
    <source>
        <dbReference type="ARBA" id="ARBA00023136"/>
    </source>
</evidence>
<dbReference type="PANTHER" id="PTHR45724">
    <property type="entry name" value="AQUAPORIN NIP2-1"/>
    <property type="match status" value="1"/>
</dbReference>
<dbReference type="PROSITE" id="PS00221">
    <property type="entry name" value="MIP"/>
    <property type="match status" value="1"/>
</dbReference>
<evidence type="ECO:0000256" key="3">
    <source>
        <dbReference type="ARBA" id="ARBA00022692"/>
    </source>
</evidence>
<dbReference type="PRINTS" id="PR00783">
    <property type="entry name" value="MINTRINSICP"/>
</dbReference>
<dbReference type="InterPro" id="IPR000425">
    <property type="entry name" value="MIP"/>
</dbReference>
<evidence type="ECO:0000313" key="8">
    <source>
        <dbReference type="EMBL" id="MCX2699313.1"/>
    </source>
</evidence>
<evidence type="ECO:0000313" key="9">
    <source>
        <dbReference type="Proteomes" id="UP001301216"/>
    </source>
</evidence>
<sequence length="227" mass="23131">MFKKLTAEFIGTFWLIFIGCGSAIVSAAFPNLGIGILGIAFAFGLSLMTMAYSVGGISGAHLNPAVSLGLAVAGKFPAKSLVPYWIAQVAGSVVAAGVLYIIATGKAGFEIGGFASNGYGELSPDHYNILSAAIAETVLTGMFIFVILSTTSSPALESIAPIAIGLCLTAIILMSGPIANTSVNPARSTGVALFAAVPALSQLWLFWAAPLLGGVLGGSVWKLLFSK</sequence>
<keyword evidence="2 6" id="KW-0813">Transport</keyword>
<feature type="transmembrane region" description="Helical" evidence="7">
    <location>
        <begin position="35"/>
        <end position="60"/>
    </location>
</feature>
<evidence type="ECO:0000256" key="2">
    <source>
        <dbReference type="ARBA" id="ARBA00022448"/>
    </source>
</evidence>
<protein>
    <submittedName>
        <fullName evidence="8">Aquaporin Z</fullName>
    </submittedName>
</protein>
<dbReference type="InterPro" id="IPR023271">
    <property type="entry name" value="Aquaporin-like"/>
</dbReference>
<dbReference type="SUPFAM" id="SSF81338">
    <property type="entry name" value="Aquaporin-like"/>
    <property type="match status" value="1"/>
</dbReference>
<dbReference type="NCBIfam" id="TIGR00861">
    <property type="entry name" value="MIP"/>
    <property type="match status" value="1"/>
</dbReference>
<keyword evidence="4 7" id="KW-1133">Transmembrane helix</keyword>
<dbReference type="PANTHER" id="PTHR45724:SF13">
    <property type="entry name" value="AQUAPORIN NIP1-1-RELATED"/>
    <property type="match status" value="1"/>
</dbReference>
<reference evidence="8 9" key="1">
    <citation type="submission" date="2022-11" db="EMBL/GenBank/DDBJ databases">
        <title>Brucella sp. YY2X, whole genome shotgun sequencing project.</title>
        <authorList>
            <person name="Yang Y."/>
        </authorList>
    </citation>
    <scope>NUCLEOTIDE SEQUENCE [LARGE SCALE GENOMIC DNA]</scope>
    <source>
        <strain evidence="8 9">YY2X</strain>
    </source>
</reference>
<name>A0ABT3QUK6_9HYPH</name>
<keyword evidence="3 6" id="KW-0812">Transmembrane</keyword>
<dbReference type="Gene3D" id="1.20.1080.10">
    <property type="entry name" value="Glycerol uptake facilitator protein"/>
    <property type="match status" value="1"/>
</dbReference>
<accession>A0ABT3QUK6</accession>
<evidence type="ECO:0000256" key="6">
    <source>
        <dbReference type="RuleBase" id="RU000477"/>
    </source>
</evidence>
<feature type="transmembrane region" description="Helical" evidence="7">
    <location>
        <begin position="160"/>
        <end position="179"/>
    </location>
</feature>
<dbReference type="EMBL" id="JAPHAV010000026">
    <property type="protein sequence ID" value="MCX2699313.1"/>
    <property type="molecule type" value="Genomic_DNA"/>
</dbReference>
<feature type="transmembrane region" description="Helical" evidence="7">
    <location>
        <begin position="81"/>
        <end position="103"/>
    </location>
</feature>
<gene>
    <name evidence="8" type="primary">aqpZ</name>
    <name evidence="8" type="ORF">OPR82_21665</name>
</gene>
<feature type="transmembrane region" description="Helical" evidence="7">
    <location>
        <begin position="129"/>
        <end position="148"/>
    </location>
</feature>
<comment type="caution">
    <text evidence="8">The sequence shown here is derived from an EMBL/GenBank/DDBJ whole genome shotgun (WGS) entry which is preliminary data.</text>
</comment>
<dbReference type="NCBIfam" id="NF003838">
    <property type="entry name" value="PRK05420.1"/>
    <property type="match status" value="1"/>
</dbReference>
<keyword evidence="5 7" id="KW-0472">Membrane</keyword>
<keyword evidence="9" id="KW-1185">Reference proteome</keyword>
<feature type="transmembrane region" description="Helical" evidence="7">
    <location>
        <begin position="12"/>
        <end position="29"/>
    </location>
</feature>
<evidence type="ECO:0000256" key="1">
    <source>
        <dbReference type="ARBA" id="ARBA00004141"/>
    </source>
</evidence>
<dbReference type="Proteomes" id="UP001301216">
    <property type="component" value="Unassembled WGS sequence"/>
</dbReference>
<dbReference type="InterPro" id="IPR034294">
    <property type="entry name" value="Aquaporin_transptr"/>
</dbReference>
<comment type="subcellular location">
    <subcellularLocation>
        <location evidence="1">Membrane</location>
        <topology evidence="1">Multi-pass membrane protein</topology>
    </subcellularLocation>
</comment>
<organism evidence="8 9">
    <name type="scientific">Ochrobactrum chromiisoli</name>
    <dbReference type="NCBI Taxonomy" id="2993941"/>
    <lineage>
        <taxon>Bacteria</taxon>
        <taxon>Pseudomonadati</taxon>
        <taxon>Pseudomonadota</taxon>
        <taxon>Alphaproteobacteria</taxon>
        <taxon>Hyphomicrobiales</taxon>
        <taxon>Brucellaceae</taxon>
        <taxon>Brucella/Ochrobactrum group</taxon>
        <taxon>Ochrobactrum</taxon>
    </lineage>
</organism>
<dbReference type="InterPro" id="IPR022357">
    <property type="entry name" value="MIP_CS"/>
</dbReference>
<evidence type="ECO:0000256" key="4">
    <source>
        <dbReference type="ARBA" id="ARBA00022989"/>
    </source>
</evidence>
<proteinExistence type="inferred from homology"/>
<dbReference type="PROSITE" id="PS51257">
    <property type="entry name" value="PROKAR_LIPOPROTEIN"/>
    <property type="match status" value="1"/>
</dbReference>